<dbReference type="InterPro" id="IPR050229">
    <property type="entry name" value="GlpE_sulfurtransferase"/>
</dbReference>
<evidence type="ECO:0000259" key="1">
    <source>
        <dbReference type="PROSITE" id="PS50206"/>
    </source>
</evidence>
<dbReference type="PROSITE" id="PS50206">
    <property type="entry name" value="RHODANESE_3"/>
    <property type="match status" value="1"/>
</dbReference>
<reference evidence="2" key="1">
    <citation type="submission" date="2016-10" db="EMBL/GenBank/DDBJ databases">
        <authorList>
            <person name="de Groot N.N."/>
        </authorList>
    </citation>
    <scope>NUCLEOTIDE SEQUENCE</scope>
</reference>
<accession>A0A1W1C807</accession>
<dbReference type="PANTHER" id="PTHR43031">
    <property type="entry name" value="FAD-DEPENDENT OXIDOREDUCTASE"/>
    <property type="match status" value="1"/>
</dbReference>
<dbReference type="SMART" id="SM00450">
    <property type="entry name" value="RHOD"/>
    <property type="match status" value="1"/>
</dbReference>
<dbReference type="SUPFAM" id="SSF52821">
    <property type="entry name" value="Rhodanese/Cell cycle control phosphatase"/>
    <property type="match status" value="1"/>
</dbReference>
<dbReference type="InterPro" id="IPR036873">
    <property type="entry name" value="Rhodanese-like_dom_sf"/>
</dbReference>
<organism evidence="2">
    <name type="scientific">hydrothermal vent metagenome</name>
    <dbReference type="NCBI Taxonomy" id="652676"/>
    <lineage>
        <taxon>unclassified sequences</taxon>
        <taxon>metagenomes</taxon>
        <taxon>ecological metagenomes</taxon>
    </lineage>
</organism>
<dbReference type="EMBL" id="FPHG01000049">
    <property type="protein sequence ID" value="SFV61875.1"/>
    <property type="molecule type" value="Genomic_DNA"/>
</dbReference>
<dbReference type="InterPro" id="IPR001763">
    <property type="entry name" value="Rhodanese-like_dom"/>
</dbReference>
<sequence length="115" mass="13056">MEELLFGNNINSKELKELLEQRKNGEVDFVLVDVREDIEYKQAHIKGIDILRPSTKLQLWGPALVEEFKDKTLILTCRTGARSGHIQRILKKNGHNSVINHSGGIMSYNGITERG</sequence>
<gene>
    <name evidence="2" type="ORF">MNB_SV-9-1194</name>
</gene>
<dbReference type="Gene3D" id="3.40.250.10">
    <property type="entry name" value="Rhodanese-like domain"/>
    <property type="match status" value="1"/>
</dbReference>
<protein>
    <recommendedName>
        <fullName evidence="1">Rhodanese domain-containing protein</fullName>
    </recommendedName>
</protein>
<dbReference type="CDD" id="cd00158">
    <property type="entry name" value="RHOD"/>
    <property type="match status" value="1"/>
</dbReference>
<dbReference type="PANTHER" id="PTHR43031:SF1">
    <property type="entry name" value="PYRIDINE NUCLEOTIDE-DISULPHIDE OXIDOREDUCTASE"/>
    <property type="match status" value="1"/>
</dbReference>
<dbReference type="AlphaFoldDB" id="A0A1W1C807"/>
<dbReference type="Pfam" id="PF00581">
    <property type="entry name" value="Rhodanese"/>
    <property type="match status" value="1"/>
</dbReference>
<feature type="domain" description="Rhodanese" evidence="1">
    <location>
        <begin position="25"/>
        <end position="113"/>
    </location>
</feature>
<proteinExistence type="predicted"/>
<evidence type="ECO:0000313" key="2">
    <source>
        <dbReference type="EMBL" id="SFV61875.1"/>
    </source>
</evidence>
<name>A0A1W1C807_9ZZZZ</name>